<evidence type="ECO:0000256" key="2">
    <source>
        <dbReference type="ARBA" id="ARBA00022737"/>
    </source>
</evidence>
<evidence type="ECO:0000313" key="4">
    <source>
        <dbReference type="EMBL" id="WMV32331.1"/>
    </source>
</evidence>
<reference evidence="4" key="1">
    <citation type="submission" date="2023-08" db="EMBL/GenBank/DDBJ databases">
        <title>A de novo genome assembly of Solanum verrucosum Schlechtendal, a Mexican diploid species geographically isolated from the other diploid A-genome species in potato relatives.</title>
        <authorList>
            <person name="Hosaka K."/>
        </authorList>
    </citation>
    <scope>NUCLEOTIDE SEQUENCE</scope>
    <source>
        <tissue evidence="4">Young leaves</tissue>
    </source>
</reference>
<dbReference type="InterPro" id="IPR003591">
    <property type="entry name" value="Leu-rich_rpt_typical-subtyp"/>
</dbReference>
<dbReference type="SUPFAM" id="SSF52058">
    <property type="entry name" value="L domain-like"/>
    <property type="match status" value="1"/>
</dbReference>
<dbReference type="InterPro" id="IPR050715">
    <property type="entry name" value="LRR-SigEffector_domain"/>
</dbReference>
<accession>A0AAF0TTS9</accession>
<keyword evidence="1" id="KW-0433">Leucine-rich repeat</keyword>
<protein>
    <recommendedName>
        <fullName evidence="3">C-JID domain-containing protein</fullName>
    </recommendedName>
</protein>
<dbReference type="Gene3D" id="3.80.10.10">
    <property type="entry name" value="Ribonuclease Inhibitor"/>
    <property type="match status" value="1"/>
</dbReference>
<dbReference type="InterPro" id="IPR032675">
    <property type="entry name" value="LRR_dom_sf"/>
</dbReference>
<proteinExistence type="predicted"/>
<name>A0AAF0TTS9_SOLVR</name>
<feature type="domain" description="C-JID" evidence="3">
    <location>
        <begin position="173"/>
        <end position="298"/>
    </location>
</feature>
<dbReference type="GO" id="GO:0051707">
    <property type="term" value="P:response to other organism"/>
    <property type="evidence" value="ECO:0007669"/>
    <property type="project" value="UniProtKB-ARBA"/>
</dbReference>
<dbReference type="GO" id="GO:0006952">
    <property type="term" value="P:defense response"/>
    <property type="evidence" value="ECO:0007669"/>
    <property type="project" value="UniProtKB-ARBA"/>
</dbReference>
<organism evidence="4 5">
    <name type="scientific">Solanum verrucosum</name>
    <dbReference type="NCBI Taxonomy" id="315347"/>
    <lineage>
        <taxon>Eukaryota</taxon>
        <taxon>Viridiplantae</taxon>
        <taxon>Streptophyta</taxon>
        <taxon>Embryophyta</taxon>
        <taxon>Tracheophyta</taxon>
        <taxon>Spermatophyta</taxon>
        <taxon>Magnoliopsida</taxon>
        <taxon>eudicotyledons</taxon>
        <taxon>Gunneridae</taxon>
        <taxon>Pentapetalae</taxon>
        <taxon>asterids</taxon>
        <taxon>lamiids</taxon>
        <taxon>Solanales</taxon>
        <taxon>Solanaceae</taxon>
        <taxon>Solanoideae</taxon>
        <taxon>Solaneae</taxon>
        <taxon>Solanum</taxon>
    </lineage>
</organism>
<evidence type="ECO:0000256" key="1">
    <source>
        <dbReference type="ARBA" id="ARBA00022614"/>
    </source>
</evidence>
<gene>
    <name evidence="4" type="ORF">MTR67_025716</name>
</gene>
<sequence length="306" mass="34232">MLKGLVNPNVSFCSKLETLPGDIGDLGNLVKLDVSWCSKLESLPEEIGDLDNLVKLKASYTQISQPSYSIVQLNKLIFLSFERQCLEDGVYFVFPQVDGGLRSLQILDLSFCNLMDEGLPEDVGCLSSLKELHLSGNNFEHLPGSIALLNISSLHQHDISASDSLSLRALLSWGKNIPSWFHHRGFDKSVSVNLPENWYVHDNFLGFVACYCAELIDITAHLIPLCDDGMSGITQTLSLSNHSYGYPKIYFFLVPFVGLWDTSKAKGKTPNDYGLITLCFSGEMKKYGLRLLYKDDPELDHRYPLL</sequence>
<dbReference type="PANTHER" id="PTHR45752">
    <property type="entry name" value="LEUCINE-RICH REPEAT-CONTAINING"/>
    <property type="match status" value="1"/>
</dbReference>
<dbReference type="Pfam" id="PF13516">
    <property type="entry name" value="LRR_6"/>
    <property type="match status" value="1"/>
</dbReference>
<dbReference type="Pfam" id="PF00560">
    <property type="entry name" value="LRR_1"/>
    <property type="match status" value="1"/>
</dbReference>
<evidence type="ECO:0000313" key="5">
    <source>
        <dbReference type="Proteomes" id="UP001234989"/>
    </source>
</evidence>
<dbReference type="InterPro" id="IPR001611">
    <property type="entry name" value="Leu-rich_rpt"/>
</dbReference>
<keyword evidence="5" id="KW-1185">Reference proteome</keyword>
<dbReference type="SMART" id="SM00369">
    <property type="entry name" value="LRR_TYP"/>
    <property type="match status" value="3"/>
</dbReference>
<dbReference type="AlphaFoldDB" id="A0AAF0TTS9"/>
<dbReference type="PANTHER" id="PTHR45752:SF195">
    <property type="entry name" value="LEUCINE-RICH REPEAT (LRR) FAMILY PROTEIN-RELATED"/>
    <property type="match status" value="1"/>
</dbReference>
<dbReference type="InterPro" id="IPR045344">
    <property type="entry name" value="C-JID"/>
</dbReference>
<dbReference type="PROSITE" id="PS51450">
    <property type="entry name" value="LRR"/>
    <property type="match status" value="1"/>
</dbReference>
<dbReference type="EMBL" id="CP133617">
    <property type="protein sequence ID" value="WMV32331.1"/>
    <property type="molecule type" value="Genomic_DNA"/>
</dbReference>
<dbReference type="Proteomes" id="UP001234989">
    <property type="component" value="Chromosome 6"/>
</dbReference>
<keyword evidence="2" id="KW-0677">Repeat</keyword>
<dbReference type="Pfam" id="PF20160">
    <property type="entry name" value="C-JID"/>
    <property type="match status" value="1"/>
</dbReference>
<evidence type="ECO:0000259" key="3">
    <source>
        <dbReference type="Pfam" id="PF20160"/>
    </source>
</evidence>